<keyword evidence="5" id="KW-0067">ATP-binding</keyword>
<gene>
    <name evidence="9" type="ORF">Fcan01_02976</name>
</gene>
<proteinExistence type="inferred from homology"/>
<dbReference type="InterPro" id="IPR002317">
    <property type="entry name" value="Ser-tRNA-ligase_type_1"/>
</dbReference>
<dbReference type="PANTHER" id="PTHR11778">
    <property type="entry name" value="SERYL-TRNA SYNTHETASE"/>
    <property type="match status" value="1"/>
</dbReference>
<dbReference type="EC" id="6.1.1.11" evidence="2"/>
<reference evidence="9 10" key="1">
    <citation type="submission" date="2015-12" db="EMBL/GenBank/DDBJ databases">
        <title>The genome of Folsomia candida.</title>
        <authorList>
            <person name="Faddeeva A."/>
            <person name="Derks M.F."/>
            <person name="Anvar Y."/>
            <person name="Smit S."/>
            <person name="Van Straalen N."/>
            <person name="Roelofs D."/>
        </authorList>
    </citation>
    <scope>NUCLEOTIDE SEQUENCE [LARGE SCALE GENOMIC DNA]</scope>
    <source>
        <strain evidence="9 10">VU population</strain>
        <tissue evidence="9">Whole body</tissue>
    </source>
</reference>
<dbReference type="Proteomes" id="UP000198287">
    <property type="component" value="Unassembled WGS sequence"/>
</dbReference>
<dbReference type="STRING" id="158441.A0A226F2P8"/>
<evidence type="ECO:0000259" key="8">
    <source>
        <dbReference type="PROSITE" id="PS50862"/>
    </source>
</evidence>
<dbReference type="InterPro" id="IPR006195">
    <property type="entry name" value="aa-tRNA-synth_II"/>
</dbReference>
<evidence type="ECO:0000256" key="4">
    <source>
        <dbReference type="ARBA" id="ARBA00022741"/>
    </source>
</evidence>
<dbReference type="PROSITE" id="PS50862">
    <property type="entry name" value="AA_TRNA_LIGASE_II"/>
    <property type="match status" value="1"/>
</dbReference>
<comment type="similarity">
    <text evidence="1">Belongs to the class-II aminoacyl-tRNA synthetase family. Type-1 seryl-tRNA synthetase subfamily.</text>
</comment>
<dbReference type="Gene3D" id="3.30.930.10">
    <property type="entry name" value="Bira Bifunctional Protein, Domain 2"/>
    <property type="match status" value="1"/>
</dbReference>
<keyword evidence="4" id="KW-0547">Nucleotide-binding</keyword>
<evidence type="ECO:0000256" key="5">
    <source>
        <dbReference type="ARBA" id="ARBA00022840"/>
    </source>
</evidence>
<evidence type="ECO:0000256" key="2">
    <source>
        <dbReference type="ARBA" id="ARBA00012840"/>
    </source>
</evidence>
<evidence type="ECO:0000313" key="10">
    <source>
        <dbReference type="Proteomes" id="UP000198287"/>
    </source>
</evidence>
<dbReference type="GO" id="GO:0006434">
    <property type="term" value="P:seryl-tRNA aminoacylation"/>
    <property type="evidence" value="ECO:0007669"/>
    <property type="project" value="InterPro"/>
</dbReference>
<comment type="caution">
    <text evidence="9">The sequence shown here is derived from an EMBL/GenBank/DDBJ whole genome shotgun (WGS) entry which is preliminary data.</text>
</comment>
<evidence type="ECO:0000256" key="7">
    <source>
        <dbReference type="ARBA" id="ARBA00031113"/>
    </source>
</evidence>
<dbReference type="OrthoDB" id="10264585at2759"/>
<sequence>MDVVEIRHLVGVLLKHCPSTRHITRLTNRLVGSQVPSSRRYLHSRQNKIHQLCRLVSTKPGTVLQPDNAGGDVVKKLDDKSYFKRLGKTTNHYWTDHAEDILQRLNMERLVDPDHNLNLRENLRRRYCDDKVDLDVIRSLWGRWSTTTSRKDREELASTVVGLALWVPNDSCSEALAIPDDAPVPINVHGQPTTPEVLEFQKYCDKHGWLRNDNLGNIANHRSYFLKGPLAELEEALVRYALDAVKKLGFQLISVPDILYPHVIESCGMKTRSDRDQVFWVELPDSPNSEVCLSGTAEMSIGGSLQDRTFMLSSLPLKLAAVSRCFRAETSSIEEERGLYRVHEFTKVELFGVTAAETGTESSELHQEIRTLEESLFSQLGIHFKTLEMPPSELGLPAFRKFDIEAWMPGRKMFGEISSCSNCTDFQSRRLNIRYKREGESRQPGVLPFVHTVNGTAMAIPRMLITLVEACQRPDGSIEIPPVLHKFMTRPWEESVKVNPKFQTSFLRTKAAQIKYLKQFRELELDN</sequence>
<evidence type="ECO:0000256" key="6">
    <source>
        <dbReference type="ARBA" id="ARBA00023146"/>
    </source>
</evidence>
<organism evidence="9 10">
    <name type="scientific">Folsomia candida</name>
    <name type="common">Springtail</name>
    <dbReference type="NCBI Taxonomy" id="158441"/>
    <lineage>
        <taxon>Eukaryota</taxon>
        <taxon>Metazoa</taxon>
        <taxon>Ecdysozoa</taxon>
        <taxon>Arthropoda</taxon>
        <taxon>Hexapoda</taxon>
        <taxon>Collembola</taxon>
        <taxon>Entomobryomorpha</taxon>
        <taxon>Isotomoidea</taxon>
        <taxon>Isotomidae</taxon>
        <taxon>Proisotominae</taxon>
        <taxon>Folsomia</taxon>
    </lineage>
</organism>
<dbReference type="EMBL" id="LNIX01000001">
    <property type="protein sequence ID" value="OXA63707.1"/>
    <property type="molecule type" value="Genomic_DNA"/>
</dbReference>
<dbReference type="GO" id="GO:0004828">
    <property type="term" value="F:serine-tRNA ligase activity"/>
    <property type="evidence" value="ECO:0007669"/>
    <property type="project" value="UniProtKB-EC"/>
</dbReference>
<dbReference type="InterPro" id="IPR045864">
    <property type="entry name" value="aa-tRNA-synth_II/BPL/LPL"/>
</dbReference>
<dbReference type="AlphaFoldDB" id="A0A226F2P8"/>
<dbReference type="InterPro" id="IPR002314">
    <property type="entry name" value="aa-tRNA-synt_IIb"/>
</dbReference>
<keyword evidence="6" id="KW-0030">Aminoacyl-tRNA synthetase</keyword>
<dbReference type="FunFam" id="3.30.930.10:FF:000078">
    <property type="entry name" value="Seryl-tRNA synthetase"/>
    <property type="match status" value="1"/>
</dbReference>
<dbReference type="SUPFAM" id="SSF55681">
    <property type="entry name" value="Class II aaRS and biotin synthetases"/>
    <property type="match status" value="1"/>
</dbReference>
<keyword evidence="3 9" id="KW-0436">Ligase</keyword>
<dbReference type="PRINTS" id="PR00981">
    <property type="entry name" value="TRNASYNTHSER"/>
</dbReference>
<evidence type="ECO:0000256" key="1">
    <source>
        <dbReference type="ARBA" id="ARBA00010728"/>
    </source>
</evidence>
<keyword evidence="10" id="KW-1185">Reference proteome</keyword>
<dbReference type="Pfam" id="PF00587">
    <property type="entry name" value="tRNA-synt_2b"/>
    <property type="match status" value="1"/>
</dbReference>
<evidence type="ECO:0000256" key="3">
    <source>
        <dbReference type="ARBA" id="ARBA00022598"/>
    </source>
</evidence>
<evidence type="ECO:0000313" key="9">
    <source>
        <dbReference type="EMBL" id="OXA63707.1"/>
    </source>
</evidence>
<accession>A0A226F2P8</accession>
<feature type="domain" description="Aminoacyl-transfer RNA synthetases class-II family profile" evidence="8">
    <location>
        <begin position="233"/>
        <end position="481"/>
    </location>
</feature>
<protein>
    <recommendedName>
        <fullName evidence="2">serine--tRNA ligase</fullName>
        <ecNumber evidence="2">6.1.1.11</ecNumber>
    </recommendedName>
    <alternativeName>
        <fullName evidence="7">Seryl-tRNA synthetase</fullName>
    </alternativeName>
</protein>
<dbReference type="GO" id="GO:0005524">
    <property type="term" value="F:ATP binding"/>
    <property type="evidence" value="ECO:0007669"/>
    <property type="project" value="UniProtKB-KW"/>
</dbReference>
<name>A0A226F2P8_FOLCA</name>